<dbReference type="EMBL" id="JAKRCV010000006">
    <property type="protein sequence ID" value="MCG7320941.1"/>
    <property type="molecule type" value="Genomic_DNA"/>
</dbReference>
<protein>
    <submittedName>
        <fullName evidence="3">Pilus assembly protein TadG-related protein</fullName>
    </submittedName>
</protein>
<evidence type="ECO:0000259" key="2">
    <source>
        <dbReference type="Pfam" id="PF13400"/>
    </source>
</evidence>
<sequence>MARLGLTAVVLRREGRSAERGSGSVLVLAVCLVVLLVAMGALSVAGVVLAGHRARAAADLAALTGAARVRDGLPGEACAAAGQLARANGATLDGCRVAGEVVELRVRVAVPGRLGAARADARAGPGQHEAPP</sequence>
<keyword evidence="1" id="KW-0472">Membrane</keyword>
<accession>A0ABS9PZ90</accession>
<dbReference type="Proteomes" id="UP001521931">
    <property type="component" value="Unassembled WGS sequence"/>
</dbReference>
<dbReference type="InterPro" id="IPR028087">
    <property type="entry name" value="Tad_N"/>
</dbReference>
<reference evidence="3 4" key="1">
    <citation type="submission" date="2022-02" db="EMBL/GenBank/DDBJ databases">
        <title>Uncovering new skin microbiome diversity through culturing and metagenomics.</title>
        <authorList>
            <person name="Conlan S."/>
            <person name="Deming C."/>
            <person name="Nisc Comparative Sequencing Program N."/>
            <person name="Segre J.A."/>
        </authorList>
    </citation>
    <scope>NUCLEOTIDE SEQUENCE [LARGE SCALE GENOMIC DNA]</scope>
    <source>
        <strain evidence="3 4">ACRQZ</strain>
    </source>
</reference>
<organism evidence="3 4">
    <name type="scientific">Arsenicicoccus bolidensis</name>
    <dbReference type="NCBI Taxonomy" id="229480"/>
    <lineage>
        <taxon>Bacteria</taxon>
        <taxon>Bacillati</taxon>
        <taxon>Actinomycetota</taxon>
        <taxon>Actinomycetes</taxon>
        <taxon>Micrococcales</taxon>
        <taxon>Intrasporangiaceae</taxon>
        <taxon>Arsenicicoccus</taxon>
    </lineage>
</organism>
<feature type="transmembrane region" description="Helical" evidence="1">
    <location>
        <begin position="25"/>
        <end position="50"/>
    </location>
</feature>
<dbReference type="InterPro" id="IPR021202">
    <property type="entry name" value="Rv3654c-like"/>
</dbReference>
<evidence type="ECO:0000313" key="3">
    <source>
        <dbReference type="EMBL" id="MCG7320941.1"/>
    </source>
</evidence>
<keyword evidence="4" id="KW-1185">Reference proteome</keyword>
<comment type="caution">
    <text evidence="3">The sequence shown here is derived from an EMBL/GenBank/DDBJ whole genome shotgun (WGS) entry which is preliminary data.</text>
</comment>
<evidence type="ECO:0000256" key="1">
    <source>
        <dbReference type="SAM" id="Phobius"/>
    </source>
</evidence>
<dbReference type="Pfam" id="PF13400">
    <property type="entry name" value="Tad"/>
    <property type="match status" value="1"/>
</dbReference>
<name>A0ABS9PZ90_9MICO</name>
<feature type="domain" description="Putative Flp pilus-assembly TadG-like N-terminal" evidence="2">
    <location>
        <begin position="23"/>
        <end position="68"/>
    </location>
</feature>
<keyword evidence="1" id="KW-0812">Transmembrane</keyword>
<dbReference type="RefSeq" id="WP_239262256.1">
    <property type="nucleotide sequence ID" value="NZ_JAKRCV010000006.1"/>
</dbReference>
<keyword evidence="1" id="KW-1133">Transmembrane helix</keyword>
<dbReference type="NCBIfam" id="TIGR03816">
    <property type="entry name" value="tadE_like_DECH"/>
    <property type="match status" value="1"/>
</dbReference>
<proteinExistence type="predicted"/>
<evidence type="ECO:0000313" key="4">
    <source>
        <dbReference type="Proteomes" id="UP001521931"/>
    </source>
</evidence>
<gene>
    <name evidence="3" type="ORF">MHL29_03400</name>
</gene>